<sequence>MKKTGFTIVEVCISLVLILLFLILPIHAAKEAKEMIDAYRFLTEFEKIVKLHHQRAVLSSDEAKFTVSKQYVHFYYQKESFLVYPKGVSYAVSEQISIKFIQRTGTSNSTSTIRFLLPSNQYVSYTFKLGRGDYEKSIN</sequence>
<organism evidence="1 2">
    <name type="scientific">Enterococcus sulfureus ATCC 49903</name>
    <dbReference type="NCBI Taxonomy" id="1140003"/>
    <lineage>
        <taxon>Bacteria</taxon>
        <taxon>Bacillati</taxon>
        <taxon>Bacillota</taxon>
        <taxon>Bacilli</taxon>
        <taxon>Lactobacillales</taxon>
        <taxon>Enterococcaceae</taxon>
        <taxon>Enterococcus</taxon>
    </lineage>
</organism>
<dbReference type="EMBL" id="ASWO01000007">
    <property type="protein sequence ID" value="EOT83110.1"/>
    <property type="molecule type" value="Genomic_DNA"/>
</dbReference>
<accession>S0NYT7</accession>
<dbReference type="STRING" id="1140003.OMY_01859"/>
<dbReference type="Proteomes" id="UP000015961">
    <property type="component" value="Unassembled WGS sequence"/>
</dbReference>
<comment type="caution">
    <text evidence="1">The sequence shown here is derived from an EMBL/GenBank/DDBJ whole genome shotgun (WGS) entry which is preliminary data.</text>
</comment>
<reference evidence="1 2" key="1">
    <citation type="submission" date="2013-03" db="EMBL/GenBank/DDBJ databases">
        <title>The Genome Sequence of Enterococcus sulfureus ATCC_49903 (PacBio/Illumina hybrid assembly).</title>
        <authorList>
            <consortium name="The Broad Institute Genomics Platform"/>
            <consortium name="The Broad Institute Genome Sequencing Center for Infectious Disease"/>
            <person name="Earl A."/>
            <person name="Russ C."/>
            <person name="Gilmore M."/>
            <person name="Surin D."/>
            <person name="Walker B."/>
            <person name="Young S."/>
            <person name="Zeng Q."/>
            <person name="Gargeya S."/>
            <person name="Fitzgerald M."/>
            <person name="Haas B."/>
            <person name="Abouelleil A."/>
            <person name="Allen A.W."/>
            <person name="Alvarado L."/>
            <person name="Arachchi H.M."/>
            <person name="Berlin A.M."/>
            <person name="Chapman S.B."/>
            <person name="Gainer-Dewar J."/>
            <person name="Goldberg J."/>
            <person name="Griggs A."/>
            <person name="Gujja S."/>
            <person name="Hansen M."/>
            <person name="Howarth C."/>
            <person name="Imamovic A."/>
            <person name="Ireland A."/>
            <person name="Larimer J."/>
            <person name="McCowan C."/>
            <person name="Murphy C."/>
            <person name="Pearson M."/>
            <person name="Poon T.W."/>
            <person name="Priest M."/>
            <person name="Roberts A."/>
            <person name="Saif S."/>
            <person name="Shea T."/>
            <person name="Sisk P."/>
            <person name="Sykes S."/>
            <person name="Wortman J."/>
            <person name="Nusbaum C."/>
            <person name="Birren B."/>
        </authorList>
    </citation>
    <scope>NUCLEOTIDE SEQUENCE [LARGE SCALE GENOMIC DNA]</scope>
    <source>
        <strain evidence="1 2">ATCC 49903</strain>
    </source>
</reference>
<evidence type="ECO:0000313" key="2">
    <source>
        <dbReference type="Proteomes" id="UP000015961"/>
    </source>
</evidence>
<proteinExistence type="predicted"/>
<dbReference type="NCBIfam" id="NF040982">
    <property type="entry name" value="ComGD"/>
    <property type="match status" value="1"/>
</dbReference>
<gene>
    <name evidence="1" type="ORF">I573_02223</name>
</gene>
<protein>
    <recommendedName>
        <fullName evidence="3">Prepilin-type N-terminal cleavage/methylation domain-containing protein</fullName>
    </recommendedName>
</protein>
<dbReference type="InterPro" id="IPR016785">
    <property type="entry name" value="ComGD"/>
</dbReference>
<dbReference type="PATRIC" id="fig|1140003.3.peg.1793"/>
<name>S0NYT7_9ENTE</name>
<dbReference type="AlphaFoldDB" id="S0NYT7"/>
<keyword evidence="2" id="KW-1185">Reference proteome</keyword>
<evidence type="ECO:0000313" key="1">
    <source>
        <dbReference type="EMBL" id="EOT83110.1"/>
    </source>
</evidence>
<evidence type="ECO:0008006" key="3">
    <source>
        <dbReference type="Google" id="ProtNLM"/>
    </source>
</evidence>
<dbReference type="RefSeq" id="WP_016186291.1">
    <property type="nucleotide sequence ID" value="NZ_ASWO01000007.1"/>
</dbReference>